<dbReference type="EMBL" id="MHSW01000012">
    <property type="protein sequence ID" value="OHA52153.1"/>
    <property type="molecule type" value="Genomic_DNA"/>
</dbReference>
<dbReference type="AlphaFoldDB" id="A0A1G2PV30"/>
<dbReference type="Proteomes" id="UP000176951">
    <property type="component" value="Unassembled WGS sequence"/>
</dbReference>
<reference evidence="1 2" key="1">
    <citation type="journal article" date="2016" name="Nat. Commun.">
        <title>Thousands of microbial genomes shed light on interconnected biogeochemical processes in an aquifer system.</title>
        <authorList>
            <person name="Anantharaman K."/>
            <person name="Brown C.T."/>
            <person name="Hug L.A."/>
            <person name="Sharon I."/>
            <person name="Castelle C.J."/>
            <person name="Probst A.J."/>
            <person name="Thomas B.C."/>
            <person name="Singh A."/>
            <person name="Wilkins M.J."/>
            <person name="Karaoz U."/>
            <person name="Brodie E.L."/>
            <person name="Williams K.H."/>
            <person name="Hubbard S.S."/>
            <person name="Banfield J.F."/>
        </authorList>
    </citation>
    <scope>NUCLEOTIDE SEQUENCE [LARGE SCALE GENOMIC DNA]</scope>
</reference>
<gene>
    <name evidence="1" type="ORF">A3A97_04555</name>
</gene>
<evidence type="ECO:0000313" key="2">
    <source>
        <dbReference type="Proteomes" id="UP000176951"/>
    </source>
</evidence>
<evidence type="ECO:0000313" key="1">
    <source>
        <dbReference type="EMBL" id="OHA52153.1"/>
    </source>
</evidence>
<organism evidence="1 2">
    <name type="scientific">Candidatus Terrybacteria bacterium RIFCSPLOWO2_01_FULL_40_23</name>
    <dbReference type="NCBI Taxonomy" id="1802366"/>
    <lineage>
        <taxon>Bacteria</taxon>
        <taxon>Candidatus Terryibacteriota</taxon>
    </lineage>
</organism>
<name>A0A1G2PV30_9BACT</name>
<accession>A0A1G2PV30</accession>
<proteinExistence type="predicted"/>
<sequence>MDKTLKDFFASLKCLVGIHHIPEKLAFPRGSIFIAGGICPRCGRLKSGRVIGDIRDYRGPGARREGSFLILPNGYCVFTSVATMKNLYDFYPEEYSNYLAKIEFYADSRRK</sequence>
<protein>
    <submittedName>
        <fullName evidence="1">Uncharacterized protein</fullName>
    </submittedName>
</protein>
<comment type="caution">
    <text evidence="1">The sequence shown here is derived from an EMBL/GenBank/DDBJ whole genome shotgun (WGS) entry which is preliminary data.</text>
</comment>